<dbReference type="OrthoDB" id="5327923at2759"/>
<evidence type="ECO:0000313" key="2">
    <source>
        <dbReference type="EMBL" id="KZP19825.1"/>
    </source>
</evidence>
<accession>A0A166IHC5</accession>
<proteinExistence type="predicted"/>
<evidence type="ECO:0000313" key="3">
    <source>
        <dbReference type="Proteomes" id="UP000076532"/>
    </source>
</evidence>
<keyword evidence="3" id="KW-1185">Reference proteome</keyword>
<feature type="compositionally biased region" description="Basic and acidic residues" evidence="1">
    <location>
        <begin position="225"/>
        <end position="240"/>
    </location>
</feature>
<organism evidence="2 3">
    <name type="scientific">Athelia psychrophila</name>
    <dbReference type="NCBI Taxonomy" id="1759441"/>
    <lineage>
        <taxon>Eukaryota</taxon>
        <taxon>Fungi</taxon>
        <taxon>Dikarya</taxon>
        <taxon>Basidiomycota</taxon>
        <taxon>Agaricomycotina</taxon>
        <taxon>Agaricomycetes</taxon>
        <taxon>Agaricomycetidae</taxon>
        <taxon>Atheliales</taxon>
        <taxon>Atheliaceae</taxon>
        <taxon>Athelia</taxon>
    </lineage>
</organism>
<name>A0A166IHC5_9AGAM</name>
<dbReference type="Proteomes" id="UP000076532">
    <property type="component" value="Unassembled WGS sequence"/>
</dbReference>
<dbReference type="STRING" id="436010.A0A166IHC5"/>
<gene>
    <name evidence="2" type="ORF">FIBSPDRAFT_827626</name>
</gene>
<protein>
    <recommendedName>
        <fullName evidence="4">Protein kinase domain-containing protein</fullName>
    </recommendedName>
</protein>
<dbReference type="AlphaFoldDB" id="A0A166IHC5"/>
<dbReference type="EMBL" id="KV417560">
    <property type="protein sequence ID" value="KZP19825.1"/>
    <property type="molecule type" value="Genomic_DNA"/>
</dbReference>
<evidence type="ECO:0000256" key="1">
    <source>
        <dbReference type="SAM" id="MobiDB-lite"/>
    </source>
</evidence>
<sequence>MSDAEVERLPVLDLHRSPAHVGNKGNKRRFVLRGWTRNPDGPVVRESPKAKAAGNGLPIWGATMYDFYIFRRIPGSNYITLTSGSRAAAAMRDIGELDWAADEIAWADKEDEPVVVHPSDIGVEIVRAEAAEAGSKSGKSMFPTAQTAIGRAAADEDCRSKYIAPWPLIPFSSKMTPTIHQKLELQLLPQKLFVHDPWKLLFVNVGKSQTETEASGNEGEEEGTEEPKNKEPKKRQDTGAKWTAKEDIVRVYNLKLSEANTAYLKSDWLTAELAKLPSITIEAKDDGSGSGITPEIIAQIITAPGPHVVPEAHLYISPAHKIGVGHHSAVYEAEWELPRPVLVPSELCMECLMEEVAEKMQGRHMRGEFPYESSHGARPPQKSAYRAREIPKMDPSVAASIRWSEQFVPAMTVVMPHPEKDHKPQQYVTRPSKFIRTRHYEGPIVQLDLDLKWQIPASGTFCVHLEGPPQALHTARVRVAAKLSIEHDLHLGREAERYQSFPQHLSEHWSGYNIIPPLHDPVPLGAVVPQFYGYYVPETQTKGPGTKMPYLSPIMLLENCGIPVDPKTLDEDDIDECCALFYRLHEAKYVHNSTATRNIVVQPGPLSELPEKRGMGSTKSFRLIDFGRTERVQSGLDRSREEMEVHKLFHRGVFVR</sequence>
<reference evidence="2 3" key="1">
    <citation type="journal article" date="2016" name="Mol. Biol. Evol.">
        <title>Comparative Genomics of Early-Diverging Mushroom-Forming Fungi Provides Insights into the Origins of Lignocellulose Decay Capabilities.</title>
        <authorList>
            <person name="Nagy L.G."/>
            <person name="Riley R."/>
            <person name="Tritt A."/>
            <person name="Adam C."/>
            <person name="Daum C."/>
            <person name="Floudas D."/>
            <person name="Sun H."/>
            <person name="Yadav J.S."/>
            <person name="Pangilinan J."/>
            <person name="Larsson K.H."/>
            <person name="Matsuura K."/>
            <person name="Barry K."/>
            <person name="Labutti K."/>
            <person name="Kuo R."/>
            <person name="Ohm R.A."/>
            <person name="Bhattacharya S.S."/>
            <person name="Shirouzu T."/>
            <person name="Yoshinaga Y."/>
            <person name="Martin F.M."/>
            <person name="Grigoriev I.V."/>
            <person name="Hibbett D.S."/>
        </authorList>
    </citation>
    <scope>NUCLEOTIDE SEQUENCE [LARGE SCALE GENOMIC DNA]</scope>
    <source>
        <strain evidence="2 3">CBS 109695</strain>
    </source>
</reference>
<feature type="region of interest" description="Disordered" evidence="1">
    <location>
        <begin position="209"/>
        <end position="240"/>
    </location>
</feature>
<evidence type="ECO:0008006" key="4">
    <source>
        <dbReference type="Google" id="ProtNLM"/>
    </source>
</evidence>